<feature type="transmembrane region" description="Helical" evidence="1">
    <location>
        <begin position="6"/>
        <end position="31"/>
    </location>
</feature>
<dbReference type="InterPro" id="IPR039447">
    <property type="entry name" value="UreH-like_TM_dom"/>
</dbReference>
<evidence type="ECO:0000256" key="1">
    <source>
        <dbReference type="SAM" id="Phobius"/>
    </source>
</evidence>
<dbReference type="AlphaFoldDB" id="A8H4Q4"/>
<feature type="transmembrane region" description="Helical" evidence="1">
    <location>
        <begin position="59"/>
        <end position="80"/>
    </location>
</feature>
<feature type="transmembrane region" description="Helical" evidence="1">
    <location>
        <begin position="172"/>
        <end position="194"/>
    </location>
</feature>
<gene>
    <name evidence="3" type="ordered locus">Spea_2221</name>
</gene>
<dbReference type="RefSeq" id="WP_012155457.1">
    <property type="nucleotide sequence ID" value="NC_009901.1"/>
</dbReference>
<keyword evidence="1" id="KW-0472">Membrane</keyword>
<reference evidence="3 4" key="1">
    <citation type="submission" date="2007-10" db="EMBL/GenBank/DDBJ databases">
        <title>Complete sequence of Shewanella pealeana ATCC 700345.</title>
        <authorList>
            <consortium name="US DOE Joint Genome Institute"/>
            <person name="Copeland A."/>
            <person name="Lucas S."/>
            <person name="Lapidus A."/>
            <person name="Barry K."/>
            <person name="Glavina del Rio T."/>
            <person name="Dalin E."/>
            <person name="Tice H."/>
            <person name="Pitluck S."/>
            <person name="Chertkov O."/>
            <person name="Brettin T."/>
            <person name="Bruce D."/>
            <person name="Detter J.C."/>
            <person name="Han C."/>
            <person name="Schmutz J."/>
            <person name="Larimer F."/>
            <person name="Land M."/>
            <person name="Hauser L."/>
            <person name="Kyrpides N."/>
            <person name="Kim E."/>
            <person name="Zhao J.-S.Z."/>
            <person name="Manno D."/>
            <person name="Hawari J."/>
            <person name="Richardson P."/>
        </authorList>
    </citation>
    <scope>NUCLEOTIDE SEQUENCE [LARGE SCALE GENOMIC DNA]</scope>
    <source>
        <strain evidence="4">ATCC 700345 / ANG-SQ1</strain>
    </source>
</reference>
<evidence type="ECO:0000313" key="4">
    <source>
        <dbReference type="Proteomes" id="UP000002608"/>
    </source>
</evidence>
<feature type="domain" description="Urease accessory protein UreH-like transmembrane" evidence="2">
    <location>
        <begin position="9"/>
        <end position="219"/>
    </location>
</feature>
<dbReference type="KEGG" id="spl:Spea_2221"/>
<evidence type="ECO:0000313" key="3">
    <source>
        <dbReference type="EMBL" id="ABV87541.1"/>
    </source>
</evidence>
<dbReference type="Pfam" id="PF13386">
    <property type="entry name" value="DsbD_2"/>
    <property type="match status" value="1"/>
</dbReference>
<accession>A8H4Q4</accession>
<dbReference type="PANTHER" id="PTHR42208:SF1">
    <property type="entry name" value="HEAVY METAL TRANSPORTER"/>
    <property type="match status" value="1"/>
</dbReference>
<dbReference type="OrthoDB" id="9798690at2"/>
<proteinExistence type="predicted"/>
<keyword evidence="1" id="KW-0812">Transmembrane</keyword>
<dbReference type="PANTHER" id="PTHR42208">
    <property type="entry name" value="HEAVY METAL TRANSPORTER-RELATED"/>
    <property type="match status" value="1"/>
</dbReference>
<name>A8H4Q4_SHEPA</name>
<dbReference type="EMBL" id="CP000851">
    <property type="protein sequence ID" value="ABV87541.1"/>
    <property type="molecule type" value="Genomic_DNA"/>
</dbReference>
<evidence type="ECO:0000259" key="2">
    <source>
        <dbReference type="Pfam" id="PF13386"/>
    </source>
</evidence>
<dbReference type="Proteomes" id="UP000002608">
    <property type="component" value="Chromosome"/>
</dbReference>
<sequence length="230" mass="24070">MNDFSLIGAFIVGVMGAGHCIGMCGGLVGALSANLPKNSGANALVSQLGYLLSYNSGRIISYATAGALIGGSASALGVLFDADSYLLVLRIFAGLMMIITGLYIAQLWAGVVQIERIGKLLWQYIAPIANKFIPIKNRSHAFIAGALWGWLPCGLVYSMLTWAVAAGNPLEGALIMLCFGLGTLPALLSAGIAASSFSRWVQKKTVRIISGLALIGFGVQTLYVAINQLN</sequence>
<feature type="transmembrane region" description="Helical" evidence="1">
    <location>
        <begin position="206"/>
        <end position="226"/>
    </location>
</feature>
<dbReference type="eggNOG" id="COG2836">
    <property type="taxonomic scope" value="Bacteria"/>
</dbReference>
<feature type="transmembrane region" description="Helical" evidence="1">
    <location>
        <begin position="86"/>
        <end position="109"/>
    </location>
</feature>
<dbReference type="STRING" id="398579.Spea_2221"/>
<feature type="transmembrane region" description="Helical" evidence="1">
    <location>
        <begin position="141"/>
        <end position="160"/>
    </location>
</feature>
<keyword evidence="1" id="KW-1133">Transmembrane helix</keyword>
<keyword evidence="4" id="KW-1185">Reference proteome</keyword>
<organism evidence="3 4">
    <name type="scientific">Shewanella pealeana (strain ATCC 700345 / ANG-SQ1)</name>
    <dbReference type="NCBI Taxonomy" id="398579"/>
    <lineage>
        <taxon>Bacteria</taxon>
        <taxon>Pseudomonadati</taxon>
        <taxon>Pseudomonadota</taxon>
        <taxon>Gammaproteobacteria</taxon>
        <taxon>Alteromonadales</taxon>
        <taxon>Shewanellaceae</taxon>
        <taxon>Shewanella</taxon>
    </lineage>
</organism>
<protein>
    <recommendedName>
        <fullName evidence="2">Urease accessory protein UreH-like transmembrane domain-containing protein</fullName>
    </recommendedName>
</protein>
<dbReference type="HOGENOM" id="CLU_032635_0_0_6"/>